<keyword evidence="3" id="KW-1185">Reference proteome</keyword>
<feature type="compositionally biased region" description="Basic and acidic residues" evidence="1">
    <location>
        <begin position="201"/>
        <end position="213"/>
    </location>
</feature>
<feature type="compositionally biased region" description="Basic and acidic residues" evidence="1">
    <location>
        <begin position="111"/>
        <end position="123"/>
    </location>
</feature>
<accession>A0A3P7LC82</accession>
<feature type="region of interest" description="Disordered" evidence="1">
    <location>
        <begin position="1"/>
        <end position="63"/>
    </location>
</feature>
<dbReference type="AlphaFoldDB" id="A0A3P7LC82"/>
<feature type="compositionally biased region" description="Basic and acidic residues" evidence="1">
    <location>
        <begin position="154"/>
        <end position="176"/>
    </location>
</feature>
<feature type="region of interest" description="Disordered" evidence="1">
    <location>
        <begin position="80"/>
        <end position="275"/>
    </location>
</feature>
<protein>
    <submittedName>
        <fullName evidence="2">Uncharacterized protein</fullName>
    </submittedName>
</protein>
<gene>
    <name evidence="2" type="ORF">DILT_LOCUS10195</name>
</gene>
<reference evidence="2 3" key="1">
    <citation type="submission" date="2018-11" db="EMBL/GenBank/DDBJ databases">
        <authorList>
            <consortium name="Pathogen Informatics"/>
        </authorList>
    </citation>
    <scope>NUCLEOTIDE SEQUENCE [LARGE SCALE GENOMIC DNA]</scope>
</reference>
<organism evidence="2 3">
    <name type="scientific">Dibothriocephalus latus</name>
    <name type="common">Fish tapeworm</name>
    <name type="synonym">Diphyllobothrium latum</name>
    <dbReference type="NCBI Taxonomy" id="60516"/>
    <lineage>
        <taxon>Eukaryota</taxon>
        <taxon>Metazoa</taxon>
        <taxon>Spiralia</taxon>
        <taxon>Lophotrochozoa</taxon>
        <taxon>Platyhelminthes</taxon>
        <taxon>Cestoda</taxon>
        <taxon>Eucestoda</taxon>
        <taxon>Diphyllobothriidea</taxon>
        <taxon>Diphyllobothriidae</taxon>
        <taxon>Dibothriocephalus</taxon>
    </lineage>
</organism>
<sequence length="348" mass="37598">MHETTPNITTEEENASRDAEKTPVEVAAEKEAGSGLQSPSSLNGATSVTEDGEGQEKVADQDIDEVKKEASLGSVLKAFLVSTFNPKKGEKESESLTDDTSPHTAGGGEEVLGHVADERESKIGTDASSAEQKYVPTEHSLETGLEGSQPSSSEESKPAQETVFRKDSLSEKKDDQNEPDENSSKCPESAPGDTVSADPLVGREEQQGTEEPRGLPPTVTDDGKEDDVVSDTNRQLEDSEVAATTEEKAEDKTPVKTVSPKRHEQNVAENTRTVEEQETMVLDSFARVIVPEIRIEDYSQMPMEVIHPAPRTMASTPEVTEQGKDQKSAPLEDLTNPVQAACDETETF</sequence>
<feature type="region of interest" description="Disordered" evidence="1">
    <location>
        <begin position="312"/>
        <end position="348"/>
    </location>
</feature>
<feature type="compositionally biased region" description="Polar residues" evidence="1">
    <location>
        <begin position="35"/>
        <end position="49"/>
    </location>
</feature>
<evidence type="ECO:0000313" key="3">
    <source>
        <dbReference type="Proteomes" id="UP000281553"/>
    </source>
</evidence>
<evidence type="ECO:0000313" key="2">
    <source>
        <dbReference type="EMBL" id="VDN14364.1"/>
    </source>
</evidence>
<feature type="compositionally biased region" description="Basic and acidic residues" evidence="1">
    <location>
        <begin position="54"/>
        <end position="63"/>
    </location>
</feature>
<proteinExistence type="predicted"/>
<feature type="compositionally biased region" description="Basic and acidic residues" evidence="1">
    <location>
        <begin position="14"/>
        <end position="32"/>
    </location>
</feature>
<name>A0A3P7LC82_DIBLA</name>
<evidence type="ECO:0000256" key="1">
    <source>
        <dbReference type="SAM" id="MobiDB-lite"/>
    </source>
</evidence>
<feature type="compositionally biased region" description="Basic and acidic residues" evidence="1">
    <location>
        <begin position="245"/>
        <end position="254"/>
    </location>
</feature>
<dbReference type="Proteomes" id="UP000281553">
    <property type="component" value="Unassembled WGS sequence"/>
</dbReference>
<dbReference type="EMBL" id="UYRU01059012">
    <property type="protein sequence ID" value="VDN14364.1"/>
    <property type="molecule type" value="Genomic_DNA"/>
</dbReference>